<dbReference type="SUPFAM" id="SSF74788">
    <property type="entry name" value="Cullin repeat-like"/>
    <property type="match status" value="1"/>
</dbReference>
<comment type="caution">
    <text evidence="7">The sequence shown here is derived from an EMBL/GenBank/DDBJ whole genome shotgun (WGS) entry which is preliminary data.</text>
</comment>
<feature type="region of interest" description="Disordered" evidence="5">
    <location>
        <begin position="220"/>
        <end position="261"/>
    </location>
</feature>
<dbReference type="GO" id="GO:0005935">
    <property type="term" value="C:cellular bud neck"/>
    <property type="evidence" value="ECO:0007669"/>
    <property type="project" value="UniProtKB-SubCell"/>
</dbReference>
<dbReference type="InterPro" id="IPR016159">
    <property type="entry name" value="Cullin_repeat-like_dom_sf"/>
</dbReference>
<sequence>MSLQFQSYSQDVDDVDYTVLEETLSKIGSLTDQMTSSLHTLGRSASKAERAIKPIAGQSRMMEIYEKNLADSLNVVHGIRDYASVTEECEGIIAKGPEAVGIPVYATTLERLNTALEDLQNANLQTFYKVIEKAQMLVNKGNANLKDYFRKLLSQVFQTIDASEYIAKDARLPVIKAQEMATLRQLYAVFKTNSQMDQREPDKIYFEFCSKYIKSSLSTLEGKSRPPQTPPAPSIAQAAATMSANVTQPNSSNGAGNSPNNSATNILSISKAPPYERGSNAIVRYADALSLLLSAEFENCTRLFPDNKAIQDYYFEHICASSLSDFVGLSSDICKHVKTHLATDSMLAFEVIEATGHLINTVKMITKIVPTVLSASMKDVQDTTHLIFTDFIKYIEIRVNNLISLPSDNGVCDATIDVMSRMKRFADYKNSALVSISTMSPGGWLSNPKPVWYTTFSSSGAVSAAAENPVELLSSYFSDAIDALFVSLELKAKSLQKKTTQAGFFLLTNLTLIERYVTKSDIYMILGAAGSDRLERLKKRGLNLFLVGWKNAASLLMDVTVVKGNSSSTFGKSSLSSKDREAIKEKFKNFNAEFDALVKAHKSYNITDQSLRQLLAKEVSFISPLYHRFYDKHSGGDFSKHVDKYIKFDKQQFDRILESLT</sequence>
<accession>A0A0J9X4F7</accession>
<dbReference type="InterPro" id="IPR046364">
    <property type="entry name" value="Exo70_C"/>
</dbReference>
<dbReference type="GO" id="GO:0006887">
    <property type="term" value="P:exocytosis"/>
    <property type="evidence" value="ECO:0007669"/>
    <property type="project" value="UniProtKB-KW"/>
</dbReference>
<keyword evidence="3 4" id="KW-0268">Exocytosis</keyword>
<dbReference type="PANTHER" id="PTHR12542">
    <property type="entry name" value="EXOCYST COMPLEX PROTEIN EXO70"/>
    <property type="match status" value="1"/>
</dbReference>
<evidence type="ECO:0000256" key="1">
    <source>
        <dbReference type="ARBA" id="ARBA00006756"/>
    </source>
</evidence>
<dbReference type="Gene3D" id="1.20.58.1150">
    <property type="match status" value="1"/>
</dbReference>
<evidence type="ECO:0000259" key="6">
    <source>
        <dbReference type="Pfam" id="PF03081"/>
    </source>
</evidence>
<dbReference type="OrthoDB" id="1922221at2759"/>
<organism evidence="7 8">
    <name type="scientific">Geotrichum candidum</name>
    <name type="common">Oospora lactis</name>
    <name type="synonym">Dipodascus geotrichum</name>
    <dbReference type="NCBI Taxonomy" id="1173061"/>
    <lineage>
        <taxon>Eukaryota</taxon>
        <taxon>Fungi</taxon>
        <taxon>Dikarya</taxon>
        <taxon>Ascomycota</taxon>
        <taxon>Saccharomycotina</taxon>
        <taxon>Dipodascomycetes</taxon>
        <taxon>Dipodascales</taxon>
        <taxon>Dipodascaceae</taxon>
        <taxon>Geotrichum</taxon>
    </lineage>
</organism>
<dbReference type="PANTHER" id="PTHR12542:SF41">
    <property type="entry name" value="EXOCYST COMPLEX COMPONENT 7"/>
    <property type="match status" value="1"/>
</dbReference>
<dbReference type="AlphaFoldDB" id="A0A0J9X4F7"/>
<comment type="subcellular location">
    <subcellularLocation>
        <location evidence="4">Bud</location>
    </subcellularLocation>
    <subcellularLocation>
        <location evidence="4">Bud neck</location>
    </subcellularLocation>
</comment>
<evidence type="ECO:0000256" key="4">
    <source>
        <dbReference type="RuleBase" id="RU365026"/>
    </source>
</evidence>
<evidence type="ECO:0000256" key="5">
    <source>
        <dbReference type="SAM" id="MobiDB-lite"/>
    </source>
</evidence>
<feature type="domain" description="Exocyst complex subunit Exo70 C-terminal" evidence="6">
    <location>
        <begin position="279"/>
        <end position="658"/>
    </location>
</feature>
<dbReference type="GO" id="GO:0005546">
    <property type="term" value="F:phosphatidylinositol-4,5-bisphosphate binding"/>
    <property type="evidence" value="ECO:0007669"/>
    <property type="project" value="InterPro"/>
</dbReference>
<proteinExistence type="inferred from homology"/>
<dbReference type="Gene3D" id="1.20.1310.30">
    <property type="match status" value="2"/>
</dbReference>
<dbReference type="Pfam" id="PF20669">
    <property type="entry name" value="Exo70_N"/>
    <property type="match status" value="1"/>
</dbReference>
<comment type="function">
    <text evidence="4">Involved in the secretory pathway as part of the exocyst complex which tethers secretory vesicles to the sites of exocytosis. Also plays a role in the assembly of the exocyst.</text>
</comment>
<dbReference type="GO" id="GO:0015031">
    <property type="term" value="P:protein transport"/>
    <property type="evidence" value="ECO:0007669"/>
    <property type="project" value="UniProtKB-KW"/>
</dbReference>
<name>A0A0J9X4F7_GEOCN</name>
<dbReference type="InterPro" id="IPR004140">
    <property type="entry name" value="Exo70"/>
</dbReference>
<dbReference type="Gene3D" id="1.20.1280.170">
    <property type="entry name" value="Exocyst complex component Exo70"/>
    <property type="match status" value="1"/>
</dbReference>
<reference evidence="7" key="1">
    <citation type="submission" date="2014-03" db="EMBL/GenBank/DDBJ databases">
        <authorList>
            <person name="Casaregola S."/>
        </authorList>
    </citation>
    <scope>NUCLEOTIDE SEQUENCE [LARGE SCALE GENOMIC DNA]</scope>
    <source>
        <strain evidence="7">CLIB 918</strain>
    </source>
</reference>
<evidence type="ECO:0000313" key="8">
    <source>
        <dbReference type="Proteomes" id="UP000242525"/>
    </source>
</evidence>
<keyword evidence="8" id="KW-1185">Reference proteome</keyword>
<evidence type="ECO:0000256" key="3">
    <source>
        <dbReference type="ARBA" id="ARBA00022483"/>
    </source>
</evidence>
<dbReference type="Proteomes" id="UP000242525">
    <property type="component" value="Unassembled WGS sequence"/>
</dbReference>
<dbReference type="STRING" id="1173061.A0A0J9X4F7"/>
<protein>
    <recommendedName>
        <fullName evidence="4">Exocyst complex protein EXO70</fullName>
    </recommendedName>
</protein>
<dbReference type="EMBL" id="CCBN010000002">
    <property type="protein sequence ID" value="CDO52017.1"/>
    <property type="molecule type" value="Genomic_DNA"/>
</dbReference>
<dbReference type="GO" id="GO:0000145">
    <property type="term" value="C:exocyst"/>
    <property type="evidence" value="ECO:0007669"/>
    <property type="project" value="InterPro"/>
</dbReference>
<comment type="similarity">
    <text evidence="1 4">Belongs to the EXO70 family.</text>
</comment>
<dbReference type="Gene3D" id="1.10.357.60">
    <property type="match status" value="1"/>
</dbReference>
<feature type="compositionally biased region" description="Low complexity" evidence="5">
    <location>
        <begin position="249"/>
        <end position="261"/>
    </location>
</feature>
<gene>
    <name evidence="7" type="ORF">BN980_GECA02s04586g</name>
</gene>
<dbReference type="Pfam" id="PF03081">
    <property type="entry name" value="Exo70_C"/>
    <property type="match status" value="1"/>
</dbReference>
<keyword evidence="4" id="KW-0653">Protein transport</keyword>
<evidence type="ECO:0000313" key="7">
    <source>
        <dbReference type="EMBL" id="CDO52017.1"/>
    </source>
</evidence>
<evidence type="ECO:0000256" key="2">
    <source>
        <dbReference type="ARBA" id="ARBA00022448"/>
    </source>
</evidence>
<keyword evidence="2 4" id="KW-0813">Transport</keyword>